<dbReference type="InterPro" id="IPR050832">
    <property type="entry name" value="Bact_Acetyltransf"/>
</dbReference>
<organism evidence="4 5">
    <name type="scientific">Lentilactobacillus curieae</name>
    <dbReference type="NCBI Taxonomy" id="1138822"/>
    <lineage>
        <taxon>Bacteria</taxon>
        <taxon>Bacillati</taxon>
        <taxon>Bacillota</taxon>
        <taxon>Bacilli</taxon>
        <taxon>Lactobacillales</taxon>
        <taxon>Lactobacillaceae</taxon>
        <taxon>Lentilactobacillus</taxon>
    </lineage>
</organism>
<dbReference type="AlphaFoldDB" id="A0A1S6QHZ0"/>
<sequence length="181" mass="20670">MCKRFAQVVYSKTTKLKELILVKIRHIQPKDDPQLATIIRHLLKSFGLDKPGTAYFDPELEHLSDYYAQSKKREYFVLVDDNDRVLGGNGIAEYDPQNGVAELQKLYISESAQGNHMSFKLIDAALEFAKQAGYREVYLETHHDLAAAVHLYQRYGFRKLDGPLGGGEHSEMDIFFAYPLV</sequence>
<proteinExistence type="predicted"/>
<keyword evidence="2" id="KW-0012">Acyltransferase</keyword>
<accession>A0A1S6QHZ0</accession>
<dbReference type="Pfam" id="PF00583">
    <property type="entry name" value="Acetyltransf_1"/>
    <property type="match status" value="1"/>
</dbReference>
<dbReference type="KEGG" id="lcu:PL11_004300"/>
<evidence type="ECO:0000259" key="3">
    <source>
        <dbReference type="PROSITE" id="PS51186"/>
    </source>
</evidence>
<gene>
    <name evidence="4" type="ORF">PL11_004300</name>
</gene>
<name>A0A1S6QHZ0_9LACO</name>
<feature type="domain" description="N-acetyltransferase" evidence="3">
    <location>
        <begin position="22"/>
        <end position="181"/>
    </location>
</feature>
<dbReference type="PANTHER" id="PTHR43877">
    <property type="entry name" value="AMINOALKYLPHOSPHONATE N-ACETYLTRANSFERASE-RELATED-RELATED"/>
    <property type="match status" value="1"/>
</dbReference>
<dbReference type="RefSeq" id="WP_052127744.1">
    <property type="nucleotide sequence ID" value="NZ_CP018906.1"/>
</dbReference>
<dbReference type="EMBL" id="CP018906">
    <property type="protein sequence ID" value="AQW21199.1"/>
    <property type="molecule type" value="Genomic_DNA"/>
</dbReference>
<dbReference type="PROSITE" id="PS51186">
    <property type="entry name" value="GNAT"/>
    <property type="match status" value="1"/>
</dbReference>
<reference evidence="4 5" key="1">
    <citation type="journal article" date="2015" name="Genome Announc.">
        <title>Genome Sequence of Lactobacillus curieae CCTCC M 2011381T, a Novel Producer of Gamma-aminobutyric Acid.</title>
        <authorList>
            <person name="Wang Y."/>
            <person name="Wang Y."/>
            <person name="Lang C."/>
            <person name="Wei D."/>
            <person name="Xu P."/>
            <person name="Xie J."/>
        </authorList>
    </citation>
    <scope>NUCLEOTIDE SEQUENCE [LARGE SCALE GENOMIC DNA]</scope>
    <source>
        <strain evidence="4 5">CCTCC M 2011381</strain>
    </source>
</reference>
<dbReference type="Gene3D" id="3.40.630.30">
    <property type="match status" value="1"/>
</dbReference>
<dbReference type="SUPFAM" id="SSF55729">
    <property type="entry name" value="Acyl-CoA N-acyltransferases (Nat)"/>
    <property type="match status" value="1"/>
</dbReference>
<dbReference type="CDD" id="cd04301">
    <property type="entry name" value="NAT_SF"/>
    <property type="match status" value="1"/>
</dbReference>
<evidence type="ECO:0000313" key="4">
    <source>
        <dbReference type="EMBL" id="AQW21199.1"/>
    </source>
</evidence>
<dbReference type="OrthoDB" id="5419426at2"/>
<evidence type="ECO:0000313" key="5">
    <source>
        <dbReference type="Proteomes" id="UP000030361"/>
    </source>
</evidence>
<evidence type="ECO:0000256" key="2">
    <source>
        <dbReference type="ARBA" id="ARBA00023315"/>
    </source>
</evidence>
<dbReference type="InterPro" id="IPR000182">
    <property type="entry name" value="GNAT_dom"/>
</dbReference>
<dbReference type="GO" id="GO:0016747">
    <property type="term" value="F:acyltransferase activity, transferring groups other than amino-acyl groups"/>
    <property type="evidence" value="ECO:0007669"/>
    <property type="project" value="InterPro"/>
</dbReference>
<evidence type="ECO:0000256" key="1">
    <source>
        <dbReference type="ARBA" id="ARBA00022679"/>
    </source>
</evidence>
<keyword evidence="5" id="KW-1185">Reference proteome</keyword>
<dbReference type="InterPro" id="IPR016181">
    <property type="entry name" value="Acyl_CoA_acyltransferase"/>
</dbReference>
<keyword evidence="1 4" id="KW-0808">Transferase</keyword>
<protein>
    <submittedName>
        <fullName evidence="4">N-acetyltransferase</fullName>
    </submittedName>
</protein>
<dbReference type="Proteomes" id="UP000030361">
    <property type="component" value="Chromosome"/>
</dbReference>
<dbReference type="eggNOG" id="COG1247">
    <property type="taxonomic scope" value="Bacteria"/>
</dbReference>